<dbReference type="Gene3D" id="3.40.190.290">
    <property type="match status" value="1"/>
</dbReference>
<keyword evidence="7" id="KW-1185">Reference proteome</keyword>
<name>A0A8J8SJX6_9RHOB</name>
<accession>A0A8J8SJX6</accession>
<reference evidence="6" key="1">
    <citation type="submission" date="2020-01" db="EMBL/GenBank/DDBJ databases">
        <authorList>
            <person name="Yang Y."/>
            <person name="Kwon Y.M."/>
        </authorList>
    </citation>
    <scope>NUCLEOTIDE SEQUENCE</scope>
    <source>
        <strain evidence="6">PG104</strain>
    </source>
</reference>
<dbReference type="Pfam" id="PF03466">
    <property type="entry name" value="LysR_substrate"/>
    <property type="match status" value="1"/>
</dbReference>
<dbReference type="PROSITE" id="PS50931">
    <property type="entry name" value="HTH_LYSR"/>
    <property type="match status" value="1"/>
</dbReference>
<dbReference type="Proteomes" id="UP000679284">
    <property type="component" value="Chromosome"/>
</dbReference>
<evidence type="ECO:0000256" key="2">
    <source>
        <dbReference type="ARBA" id="ARBA00023015"/>
    </source>
</evidence>
<dbReference type="InterPro" id="IPR005119">
    <property type="entry name" value="LysR_subst-bd"/>
</dbReference>
<evidence type="ECO:0000256" key="4">
    <source>
        <dbReference type="ARBA" id="ARBA00023163"/>
    </source>
</evidence>
<dbReference type="RefSeq" id="WP_211784537.1">
    <property type="nucleotide sequence ID" value="NZ_CP047289.1"/>
</dbReference>
<evidence type="ECO:0000259" key="5">
    <source>
        <dbReference type="PROSITE" id="PS50931"/>
    </source>
</evidence>
<dbReference type="EMBL" id="CP047289">
    <property type="protein sequence ID" value="QUS35290.1"/>
    <property type="molecule type" value="Genomic_DNA"/>
</dbReference>
<dbReference type="InterPro" id="IPR036390">
    <property type="entry name" value="WH_DNA-bd_sf"/>
</dbReference>
<dbReference type="AlphaFoldDB" id="A0A8J8SJX6"/>
<protein>
    <submittedName>
        <fullName evidence="6">LysR family transcriptional regulator</fullName>
    </submittedName>
</protein>
<dbReference type="KEGG" id="fap:GR316_02770"/>
<keyword evidence="4" id="KW-0804">Transcription</keyword>
<dbReference type="PRINTS" id="PR00039">
    <property type="entry name" value="HTHLYSR"/>
</dbReference>
<dbReference type="GO" id="GO:0000976">
    <property type="term" value="F:transcription cis-regulatory region binding"/>
    <property type="evidence" value="ECO:0007669"/>
    <property type="project" value="TreeGrafter"/>
</dbReference>
<dbReference type="PANTHER" id="PTHR30126:SF40">
    <property type="entry name" value="HTH-TYPE TRANSCRIPTIONAL REGULATOR GLTR"/>
    <property type="match status" value="1"/>
</dbReference>
<sequence>MSFQLDRLAVQLDWNLLRTYMVIVQERSITAAAVRLSVSQPSVSAALRRLEERLELRLVERGSGQNFVITRAGEFVYREALEIYGGVVRLNDLTVNAGQSLSGNVVIYRSSHLEMDHITPVFEEFRQQHPRVTLSIRSSSCHEVSQALQQRVASVGFCTQIDPAILRLRAQPLQAQEFGVYCGPRHPLFRQSPVDPAALAASDVVGYEEDRMAGALSALALWRVRHGVGERFIAAATGVDDLSELIENGTAIGCMARGHALRYGARLWQIPIQAPAPAPLIDVFSLVDAERHMTPVEAALLDHLETAGLAARPIPRSEA</sequence>
<keyword evidence="3" id="KW-0238">DNA-binding</keyword>
<dbReference type="SUPFAM" id="SSF46785">
    <property type="entry name" value="Winged helix' DNA-binding domain"/>
    <property type="match status" value="1"/>
</dbReference>
<feature type="domain" description="HTH lysR-type" evidence="5">
    <location>
        <begin position="12"/>
        <end position="70"/>
    </location>
</feature>
<evidence type="ECO:0000313" key="6">
    <source>
        <dbReference type="EMBL" id="QUS35290.1"/>
    </source>
</evidence>
<dbReference type="PANTHER" id="PTHR30126">
    <property type="entry name" value="HTH-TYPE TRANSCRIPTIONAL REGULATOR"/>
    <property type="match status" value="1"/>
</dbReference>
<dbReference type="InterPro" id="IPR000847">
    <property type="entry name" value="LysR_HTH_N"/>
</dbReference>
<dbReference type="CDD" id="cd05466">
    <property type="entry name" value="PBP2_LTTR_substrate"/>
    <property type="match status" value="1"/>
</dbReference>
<keyword evidence="2" id="KW-0805">Transcription regulation</keyword>
<dbReference type="Gene3D" id="1.10.10.10">
    <property type="entry name" value="Winged helix-like DNA-binding domain superfamily/Winged helix DNA-binding domain"/>
    <property type="match status" value="1"/>
</dbReference>
<proteinExistence type="inferred from homology"/>
<evidence type="ECO:0000256" key="1">
    <source>
        <dbReference type="ARBA" id="ARBA00009437"/>
    </source>
</evidence>
<gene>
    <name evidence="6" type="ORF">GR316_02770</name>
</gene>
<organism evidence="6 7">
    <name type="scientific">Falsirhodobacter algicola</name>
    <dbReference type="NCBI Taxonomy" id="2692330"/>
    <lineage>
        <taxon>Bacteria</taxon>
        <taxon>Pseudomonadati</taxon>
        <taxon>Pseudomonadota</taxon>
        <taxon>Alphaproteobacteria</taxon>
        <taxon>Rhodobacterales</taxon>
        <taxon>Paracoccaceae</taxon>
        <taxon>Falsirhodobacter</taxon>
    </lineage>
</organism>
<dbReference type="InterPro" id="IPR036388">
    <property type="entry name" value="WH-like_DNA-bd_sf"/>
</dbReference>
<dbReference type="GO" id="GO:0003700">
    <property type="term" value="F:DNA-binding transcription factor activity"/>
    <property type="evidence" value="ECO:0007669"/>
    <property type="project" value="InterPro"/>
</dbReference>
<comment type="similarity">
    <text evidence="1">Belongs to the LysR transcriptional regulatory family.</text>
</comment>
<evidence type="ECO:0000256" key="3">
    <source>
        <dbReference type="ARBA" id="ARBA00023125"/>
    </source>
</evidence>
<evidence type="ECO:0000313" key="7">
    <source>
        <dbReference type="Proteomes" id="UP000679284"/>
    </source>
</evidence>
<dbReference type="SUPFAM" id="SSF53850">
    <property type="entry name" value="Periplasmic binding protein-like II"/>
    <property type="match status" value="1"/>
</dbReference>
<dbReference type="Pfam" id="PF00126">
    <property type="entry name" value="HTH_1"/>
    <property type="match status" value="1"/>
</dbReference>